<dbReference type="SMART" id="SM01163">
    <property type="entry name" value="DUF1785"/>
    <property type="match status" value="1"/>
</dbReference>
<evidence type="ECO:0000313" key="4">
    <source>
        <dbReference type="Proteomes" id="UP000186601"/>
    </source>
</evidence>
<gene>
    <name evidence="3" type="ORF">PHLCEN_2v3882</name>
</gene>
<feature type="domain" description="Piwi" evidence="2">
    <location>
        <begin position="369"/>
        <end position="469"/>
    </location>
</feature>
<dbReference type="GO" id="GO:0003723">
    <property type="term" value="F:RNA binding"/>
    <property type="evidence" value="ECO:0007669"/>
    <property type="project" value="InterPro"/>
</dbReference>
<sequence length="493" mass="54918">MDYPFNVRSFFTRQEQKDIGSGLVLWRGYFQSVRPAVGKMLINIDISTGTMYKPGPLIDICLEFFEKQGQPLVLAPARGLPERERARLSRFLSGVRIETLNANGKPSGTPRTIKKLSSAGANQMSFTMREGGTLTVAQYFQRTHNRALRFPDLLCVEVGNGALIPLEMCKITEGQIMRKQVPPEKTKAVLDFATKRPPERLASIKAGLGVLQYGQSEYVRQFGLQVDEANGPLSISARVLIPPTLKYGPTSRQANIVPRDGAWNMIDKRFYQGTTIERWAIVIYERTNRFRENDATEVIAGLIEACKNVGIEVREQNPIYRYQNAQGRVADQLRAVGSECAAKNGGKFPNLLVIILPDNATDIYQAIKQINVKLGGINTIPDPRSVQILTDPHNPTMVMGADVIHPAAGSVGRPSFTAVVANVDSDTAKYIADCRVQTSRQEMIEDLESMAEIREKKANSAPKRIIFYRGMSGLLYSYMVDASIMPWKELRTD</sequence>
<dbReference type="Gene3D" id="3.40.50.2300">
    <property type="match status" value="1"/>
</dbReference>
<dbReference type="InterPro" id="IPR032473">
    <property type="entry name" value="Argonaute_Mid_dom"/>
</dbReference>
<evidence type="ECO:0000259" key="1">
    <source>
        <dbReference type="PROSITE" id="PS50821"/>
    </source>
</evidence>
<dbReference type="Proteomes" id="UP000186601">
    <property type="component" value="Unassembled WGS sequence"/>
</dbReference>
<dbReference type="Pfam" id="PF16488">
    <property type="entry name" value="ArgoL2"/>
    <property type="match status" value="1"/>
</dbReference>
<dbReference type="Pfam" id="PF16487">
    <property type="entry name" value="ArgoMid"/>
    <property type="match status" value="1"/>
</dbReference>
<dbReference type="Pfam" id="PF02171">
    <property type="entry name" value="Piwi"/>
    <property type="match status" value="1"/>
</dbReference>
<dbReference type="InterPro" id="IPR003165">
    <property type="entry name" value="Piwi"/>
</dbReference>
<dbReference type="CDD" id="cd02846">
    <property type="entry name" value="PAZ_argonaute_like"/>
    <property type="match status" value="1"/>
</dbReference>
<dbReference type="Gene3D" id="2.170.260.10">
    <property type="entry name" value="paz domain"/>
    <property type="match status" value="1"/>
</dbReference>
<proteinExistence type="predicted"/>
<dbReference type="InterPro" id="IPR036397">
    <property type="entry name" value="RNaseH_sf"/>
</dbReference>
<accession>A0A2R6QB76</accession>
<reference evidence="3 4" key="1">
    <citation type="submission" date="2018-02" db="EMBL/GenBank/DDBJ databases">
        <title>Genome sequence of the basidiomycete white-rot fungus Phlebia centrifuga.</title>
        <authorList>
            <person name="Granchi Z."/>
            <person name="Peng M."/>
            <person name="de Vries R.P."/>
            <person name="Hilden K."/>
            <person name="Makela M.R."/>
            <person name="Grigoriev I."/>
            <person name="Riley R."/>
        </authorList>
    </citation>
    <scope>NUCLEOTIDE SEQUENCE [LARGE SCALE GENOMIC DNA]</scope>
    <source>
        <strain evidence="3 4">FBCC195</strain>
    </source>
</reference>
<dbReference type="STRING" id="98765.A0A2R6QB76"/>
<protein>
    <recommendedName>
        <fullName evidence="5">Piwi domain-containing protein</fullName>
    </recommendedName>
</protein>
<keyword evidence="4" id="KW-1185">Reference proteome</keyword>
<dbReference type="InterPro" id="IPR032472">
    <property type="entry name" value="ArgoL2"/>
</dbReference>
<dbReference type="Pfam" id="PF08699">
    <property type="entry name" value="ArgoL1"/>
    <property type="match status" value="1"/>
</dbReference>
<dbReference type="SUPFAM" id="SSF101690">
    <property type="entry name" value="PAZ domain"/>
    <property type="match status" value="1"/>
</dbReference>
<dbReference type="InterPro" id="IPR012337">
    <property type="entry name" value="RNaseH-like_sf"/>
</dbReference>
<evidence type="ECO:0000259" key="2">
    <source>
        <dbReference type="PROSITE" id="PS50822"/>
    </source>
</evidence>
<comment type="caution">
    <text evidence="3">The sequence shown here is derived from an EMBL/GenBank/DDBJ whole genome shotgun (WGS) entry which is preliminary data.</text>
</comment>
<dbReference type="InterPro" id="IPR014811">
    <property type="entry name" value="ArgoL1"/>
</dbReference>
<name>A0A2R6QB76_9APHY</name>
<dbReference type="InterPro" id="IPR036085">
    <property type="entry name" value="PAZ_dom_sf"/>
</dbReference>
<dbReference type="PANTHER" id="PTHR22891">
    <property type="entry name" value="EUKARYOTIC TRANSLATION INITIATION FACTOR 2C"/>
    <property type="match status" value="1"/>
</dbReference>
<dbReference type="SUPFAM" id="SSF53098">
    <property type="entry name" value="Ribonuclease H-like"/>
    <property type="match status" value="1"/>
</dbReference>
<dbReference type="PROSITE" id="PS50822">
    <property type="entry name" value="PIWI"/>
    <property type="match status" value="1"/>
</dbReference>
<feature type="domain" description="PAZ" evidence="1">
    <location>
        <begin position="56"/>
        <end position="173"/>
    </location>
</feature>
<dbReference type="OrthoDB" id="10252740at2759"/>
<dbReference type="EMBL" id="MLYV02000373">
    <property type="protein sequence ID" value="PSS05393.1"/>
    <property type="molecule type" value="Genomic_DNA"/>
</dbReference>
<dbReference type="InterPro" id="IPR003100">
    <property type="entry name" value="PAZ_dom"/>
</dbReference>
<dbReference type="Gene3D" id="3.30.420.10">
    <property type="entry name" value="Ribonuclease H-like superfamily/Ribonuclease H"/>
    <property type="match status" value="1"/>
</dbReference>
<evidence type="ECO:0008006" key="5">
    <source>
        <dbReference type="Google" id="ProtNLM"/>
    </source>
</evidence>
<dbReference type="Pfam" id="PF02170">
    <property type="entry name" value="PAZ"/>
    <property type="match status" value="1"/>
</dbReference>
<organism evidence="3 4">
    <name type="scientific">Hermanssonia centrifuga</name>
    <dbReference type="NCBI Taxonomy" id="98765"/>
    <lineage>
        <taxon>Eukaryota</taxon>
        <taxon>Fungi</taxon>
        <taxon>Dikarya</taxon>
        <taxon>Basidiomycota</taxon>
        <taxon>Agaricomycotina</taxon>
        <taxon>Agaricomycetes</taxon>
        <taxon>Polyporales</taxon>
        <taxon>Meruliaceae</taxon>
        <taxon>Hermanssonia</taxon>
    </lineage>
</organism>
<evidence type="ECO:0000313" key="3">
    <source>
        <dbReference type="EMBL" id="PSS05393.1"/>
    </source>
</evidence>
<dbReference type="PROSITE" id="PS50821">
    <property type="entry name" value="PAZ"/>
    <property type="match status" value="1"/>
</dbReference>
<dbReference type="AlphaFoldDB" id="A0A2R6QB76"/>